<dbReference type="Proteomes" id="UP000254799">
    <property type="component" value="Unassembled WGS sequence"/>
</dbReference>
<evidence type="ECO:0000313" key="3">
    <source>
        <dbReference type="EMBL" id="STT45266.1"/>
    </source>
</evidence>
<dbReference type="Proteomes" id="UP000250675">
    <property type="component" value="Unassembled WGS sequence"/>
</dbReference>
<dbReference type="EMBL" id="UGMD01000003">
    <property type="protein sequence ID" value="STY78580.1"/>
    <property type="molecule type" value="Genomic_DNA"/>
</dbReference>
<dbReference type="EMBL" id="UGLB01000001">
    <property type="protein sequence ID" value="STT45266.1"/>
    <property type="molecule type" value="Genomic_DNA"/>
</dbReference>
<reference evidence="7 8" key="1">
    <citation type="submission" date="2018-06" db="EMBL/GenBank/DDBJ databases">
        <authorList>
            <consortium name="Pathogen Informatics"/>
            <person name="Doyle S."/>
        </authorList>
    </citation>
    <scope>NUCLEOTIDE SEQUENCE [LARGE SCALE GENOMIC DNA]</scope>
    <source>
        <strain evidence="6 12">NCTC204</strain>
        <strain evidence="4 9">NCTC5052</strain>
        <strain evidence="5 10">NCTC8849</strain>
        <strain evidence="2 8">NCTC9601</strain>
        <strain evidence="3 11">NCTC9637</strain>
        <strain evidence="1 7">NCTC9645</strain>
    </source>
</reference>
<dbReference type="RefSeq" id="WP_025862214.1">
    <property type="nucleotide sequence ID" value="NZ_CP040995.1"/>
</dbReference>
<protein>
    <submittedName>
        <fullName evidence="1">PerC transcriptional activator</fullName>
    </submittedName>
</protein>
<dbReference type="Proteomes" id="UP000255192">
    <property type="component" value="Unassembled WGS sequence"/>
</dbReference>
<dbReference type="InterPro" id="IPR024684">
    <property type="entry name" value="Tscrpt_act_PerC/SfV_Orf40"/>
</dbReference>
<dbReference type="Proteomes" id="UP000251123">
    <property type="component" value="Unassembled WGS sequence"/>
</dbReference>
<evidence type="ECO:0000313" key="11">
    <source>
        <dbReference type="Proteomes" id="UP000255099"/>
    </source>
</evidence>
<accession>A0A2X1R6G5</accession>
<evidence type="ECO:0000313" key="6">
    <source>
        <dbReference type="EMBL" id="STY78580.1"/>
    </source>
</evidence>
<dbReference type="EMBL" id="UASN01000019">
    <property type="protein sequence ID" value="SPX55315.1"/>
    <property type="molecule type" value="Genomic_DNA"/>
</dbReference>
<dbReference type="EMBL" id="UGLJ01000006">
    <property type="protein sequence ID" value="STU47432.1"/>
    <property type="molecule type" value="Genomic_DNA"/>
</dbReference>
<evidence type="ECO:0000313" key="1">
    <source>
        <dbReference type="EMBL" id="SPX51026.1"/>
    </source>
</evidence>
<sequence length="109" mass="12363">MSAGHHRGYRPQDDALPADAQALHLETLGLWRRAATRWQQVLLREADDRVAEAVLQRLRYCLAQVAASVSVTAPRRRARRSWRETACRTARICGEWNNQTGGGRRDPTT</sequence>
<dbReference type="Proteomes" id="UP000254103">
    <property type="component" value="Unassembled WGS sequence"/>
</dbReference>
<evidence type="ECO:0000313" key="8">
    <source>
        <dbReference type="Proteomes" id="UP000251123"/>
    </source>
</evidence>
<evidence type="ECO:0000313" key="4">
    <source>
        <dbReference type="EMBL" id="STU47432.1"/>
    </source>
</evidence>
<evidence type="ECO:0000313" key="12">
    <source>
        <dbReference type="Proteomes" id="UP000255192"/>
    </source>
</evidence>
<proteinExistence type="predicted"/>
<dbReference type="EMBL" id="UASO01000002">
    <property type="protein sequence ID" value="SPX51026.1"/>
    <property type="molecule type" value="Genomic_DNA"/>
</dbReference>
<dbReference type="Pfam" id="PF06069">
    <property type="entry name" value="PerC"/>
    <property type="match status" value="1"/>
</dbReference>
<gene>
    <name evidence="6" type="ORF">NCTC204_06905</name>
    <name evidence="4" type="ORF">NCTC5052_05598</name>
    <name evidence="5" type="ORF">NCTC8849_06573</name>
    <name evidence="2" type="ORF">NCTC9601_02492</name>
    <name evidence="3" type="ORF">NCTC9637_00104</name>
    <name evidence="1" type="ORF">NCTC9645_00211</name>
</gene>
<evidence type="ECO:0000313" key="5">
    <source>
        <dbReference type="EMBL" id="STU51468.1"/>
    </source>
</evidence>
<evidence type="ECO:0000313" key="2">
    <source>
        <dbReference type="EMBL" id="SPX55315.1"/>
    </source>
</evidence>
<evidence type="ECO:0000313" key="7">
    <source>
        <dbReference type="Proteomes" id="UP000250675"/>
    </source>
</evidence>
<evidence type="ECO:0000313" key="9">
    <source>
        <dbReference type="Proteomes" id="UP000254103"/>
    </source>
</evidence>
<organism evidence="1 7">
    <name type="scientific">Klebsiella pneumoniae</name>
    <dbReference type="NCBI Taxonomy" id="573"/>
    <lineage>
        <taxon>Bacteria</taxon>
        <taxon>Pseudomonadati</taxon>
        <taxon>Pseudomonadota</taxon>
        <taxon>Gammaproteobacteria</taxon>
        <taxon>Enterobacterales</taxon>
        <taxon>Enterobacteriaceae</taxon>
        <taxon>Klebsiella/Raoultella group</taxon>
        <taxon>Klebsiella</taxon>
        <taxon>Klebsiella pneumoniae complex</taxon>
    </lineage>
</organism>
<dbReference type="AlphaFoldDB" id="A0A2X1R6G5"/>
<dbReference type="Proteomes" id="UP000255099">
    <property type="component" value="Unassembled WGS sequence"/>
</dbReference>
<name>A0A2X1R6G5_KLEPN</name>
<evidence type="ECO:0000313" key="10">
    <source>
        <dbReference type="Proteomes" id="UP000254799"/>
    </source>
</evidence>
<dbReference type="EMBL" id="UGLC01000005">
    <property type="protein sequence ID" value="STU51468.1"/>
    <property type="molecule type" value="Genomic_DNA"/>
</dbReference>